<protein>
    <submittedName>
        <fullName evidence="2">Uncharacterized protein</fullName>
    </submittedName>
</protein>
<keyword evidence="1" id="KW-0812">Transmembrane</keyword>
<feature type="transmembrane region" description="Helical" evidence="1">
    <location>
        <begin position="20"/>
        <end position="38"/>
    </location>
</feature>
<dbReference type="EMBL" id="KL363185">
    <property type="protein sequence ID" value="KFD58171.1"/>
    <property type="molecule type" value="Genomic_DNA"/>
</dbReference>
<keyword evidence="1" id="KW-1133">Transmembrane helix</keyword>
<evidence type="ECO:0000313" key="3">
    <source>
        <dbReference type="Proteomes" id="UP000030764"/>
    </source>
</evidence>
<name>A0A085MLS5_9BILA</name>
<keyword evidence="3" id="KW-1185">Reference proteome</keyword>
<gene>
    <name evidence="2" type="ORF">M513_00934</name>
</gene>
<evidence type="ECO:0000256" key="1">
    <source>
        <dbReference type="SAM" id="Phobius"/>
    </source>
</evidence>
<keyword evidence="1" id="KW-0472">Membrane</keyword>
<sequence>MVLPCSWPDGMNLATFATSMSLKYTCDIALLALMRVSGRHSGRYKRKTSFCFPFRKFGTIYSQLTYPRPNAVIWSAQKTKHTKQLINFASSRKKRL</sequence>
<evidence type="ECO:0000313" key="2">
    <source>
        <dbReference type="EMBL" id="KFD58171.1"/>
    </source>
</evidence>
<proteinExistence type="predicted"/>
<dbReference type="AlphaFoldDB" id="A0A085MLS5"/>
<accession>A0A085MLS5</accession>
<reference evidence="2 3" key="1">
    <citation type="journal article" date="2014" name="Nat. Genet.">
        <title>Genome and transcriptome of the porcine whipworm Trichuris suis.</title>
        <authorList>
            <person name="Jex A.R."/>
            <person name="Nejsum P."/>
            <person name="Schwarz E.M."/>
            <person name="Hu L."/>
            <person name="Young N.D."/>
            <person name="Hall R.S."/>
            <person name="Korhonen P.K."/>
            <person name="Liao S."/>
            <person name="Thamsborg S."/>
            <person name="Xia J."/>
            <person name="Xu P."/>
            <person name="Wang S."/>
            <person name="Scheerlinck J.P."/>
            <person name="Hofmann A."/>
            <person name="Sternberg P.W."/>
            <person name="Wang J."/>
            <person name="Gasser R.B."/>
        </authorList>
    </citation>
    <scope>NUCLEOTIDE SEQUENCE [LARGE SCALE GENOMIC DNA]</scope>
    <source>
        <strain evidence="2">DCEP-RM93M</strain>
    </source>
</reference>
<organism evidence="2 3">
    <name type="scientific">Trichuris suis</name>
    <name type="common">pig whipworm</name>
    <dbReference type="NCBI Taxonomy" id="68888"/>
    <lineage>
        <taxon>Eukaryota</taxon>
        <taxon>Metazoa</taxon>
        <taxon>Ecdysozoa</taxon>
        <taxon>Nematoda</taxon>
        <taxon>Enoplea</taxon>
        <taxon>Dorylaimia</taxon>
        <taxon>Trichinellida</taxon>
        <taxon>Trichuridae</taxon>
        <taxon>Trichuris</taxon>
    </lineage>
</organism>
<dbReference type="Proteomes" id="UP000030764">
    <property type="component" value="Unassembled WGS sequence"/>
</dbReference>